<dbReference type="Proteomes" id="UP000018817">
    <property type="component" value="Unassembled WGS sequence"/>
</dbReference>
<evidence type="ECO:0000313" key="2">
    <source>
        <dbReference type="Proteomes" id="UP000018817"/>
    </source>
</evidence>
<accession>W2QNZ8</accession>
<dbReference type="VEuPathDB" id="FungiDB:PPTG_22033"/>
<reference evidence="1 2" key="2">
    <citation type="submission" date="2013-11" db="EMBL/GenBank/DDBJ databases">
        <title>The Genome Sequence of Phytophthora parasitica INRA-310.</title>
        <authorList>
            <consortium name="The Broad Institute Genomics Platform"/>
            <person name="Russ C."/>
            <person name="Tyler B."/>
            <person name="Panabieres F."/>
            <person name="Shan W."/>
            <person name="Tripathy S."/>
            <person name="Grunwald N."/>
            <person name="Machado M."/>
            <person name="Johnson C.S."/>
            <person name="Arredondo F."/>
            <person name="Hong C."/>
            <person name="Coffey M."/>
            <person name="Young S.K."/>
            <person name="Zeng Q."/>
            <person name="Gargeya S."/>
            <person name="Fitzgerald M."/>
            <person name="Abouelleil A."/>
            <person name="Alvarado L."/>
            <person name="Chapman S.B."/>
            <person name="Gainer-Dewar J."/>
            <person name="Goldberg J."/>
            <person name="Griggs A."/>
            <person name="Gujja S."/>
            <person name="Hansen M."/>
            <person name="Howarth C."/>
            <person name="Imamovic A."/>
            <person name="Ireland A."/>
            <person name="Larimer J."/>
            <person name="McCowan C."/>
            <person name="Murphy C."/>
            <person name="Pearson M."/>
            <person name="Poon T.W."/>
            <person name="Priest M."/>
            <person name="Roberts A."/>
            <person name="Saif S."/>
            <person name="Shea T."/>
            <person name="Sykes S."/>
            <person name="Wortman J."/>
            <person name="Nusbaum C."/>
            <person name="Birren B."/>
        </authorList>
    </citation>
    <scope>NUCLEOTIDE SEQUENCE [LARGE SCALE GENOMIC DNA]</scope>
    <source>
        <strain evidence="1 2">INRA-310</strain>
    </source>
</reference>
<sequence length="120" mass="13006">MTKKSLRVEKLGLASCALLCWLKEDPRTGEYSNGPEVSVVGSGLRQDTKALVKFCSGSKTKQQRMTLIGRCDGSAIADIGEYHKQMEGVVQGVVFLKSIQDTKSVRQCRVAAAAASIRTQ</sequence>
<dbReference type="EMBL" id="KI669571">
    <property type="protein sequence ID" value="ETN14907.1"/>
    <property type="molecule type" value="Genomic_DNA"/>
</dbReference>
<evidence type="ECO:0000313" key="1">
    <source>
        <dbReference type="EMBL" id="ETN14907.1"/>
    </source>
</evidence>
<reference evidence="2" key="1">
    <citation type="submission" date="2011-12" db="EMBL/GenBank/DDBJ databases">
        <authorList>
            <consortium name="The Broad Institute Genome Sequencing Platform"/>
            <person name="Russ C."/>
            <person name="Tyler B."/>
            <person name="Panabieres F."/>
            <person name="Shan W."/>
            <person name="Tripathy S."/>
            <person name="Grunwald N."/>
            <person name="Machado M."/>
            <person name="Young S.K."/>
            <person name="Zeng Q."/>
            <person name="Gargeya S."/>
            <person name="Fitzgerald M."/>
            <person name="Haas B."/>
            <person name="Abouelleil A."/>
            <person name="Alvarado L."/>
            <person name="Arachchi H.M."/>
            <person name="Berlin A."/>
            <person name="Chapman S.B."/>
            <person name="Gearin G."/>
            <person name="Goldberg J."/>
            <person name="Griggs A."/>
            <person name="Gujja S."/>
            <person name="Hansen M."/>
            <person name="Heiman D."/>
            <person name="Howarth C."/>
            <person name="Larimer J."/>
            <person name="Lui A."/>
            <person name="MacDonald P.J.P."/>
            <person name="McCowen C."/>
            <person name="Montmayeur A."/>
            <person name="Murphy C."/>
            <person name="Neiman D."/>
            <person name="Pearson M."/>
            <person name="Priest M."/>
            <person name="Roberts A."/>
            <person name="Saif S."/>
            <person name="Shea T."/>
            <person name="Sisk P."/>
            <person name="Stolte C."/>
            <person name="Sykes S."/>
            <person name="Wortman J."/>
            <person name="Nusbaum C."/>
            <person name="Birren B."/>
        </authorList>
    </citation>
    <scope>NUCLEOTIDE SEQUENCE [LARGE SCALE GENOMIC DNA]</scope>
    <source>
        <strain evidence="2">INRA-310</strain>
    </source>
</reference>
<gene>
    <name evidence="1" type="ORF">PPTG_22033</name>
</gene>
<dbReference type="GeneID" id="20190632"/>
<organism evidence="1 2">
    <name type="scientific">Phytophthora nicotianae (strain INRA-310)</name>
    <name type="common">Phytophthora parasitica</name>
    <dbReference type="NCBI Taxonomy" id="761204"/>
    <lineage>
        <taxon>Eukaryota</taxon>
        <taxon>Sar</taxon>
        <taxon>Stramenopiles</taxon>
        <taxon>Oomycota</taxon>
        <taxon>Peronosporomycetes</taxon>
        <taxon>Peronosporales</taxon>
        <taxon>Peronosporaceae</taxon>
        <taxon>Phytophthora</taxon>
    </lineage>
</organism>
<proteinExistence type="predicted"/>
<dbReference type="RefSeq" id="XP_008899888.1">
    <property type="nucleotide sequence ID" value="XM_008901640.1"/>
</dbReference>
<name>W2QNZ8_PHYN3</name>
<dbReference type="AlphaFoldDB" id="W2QNZ8"/>
<protein>
    <submittedName>
        <fullName evidence="1">Uncharacterized protein</fullName>
    </submittedName>
</protein>